<protein>
    <submittedName>
        <fullName evidence="3">Golgi to ER traffic- protein</fullName>
    </submittedName>
</protein>
<dbReference type="AlphaFoldDB" id="A0AAN7DPV5"/>
<evidence type="ECO:0000313" key="4">
    <source>
        <dbReference type="Proteomes" id="UP001304243"/>
    </source>
</evidence>
<dbReference type="GeneID" id="89956853"/>
<feature type="coiled-coil region" evidence="1">
    <location>
        <begin position="53"/>
        <end position="110"/>
    </location>
</feature>
<dbReference type="RefSeq" id="XP_064687888.1">
    <property type="nucleotide sequence ID" value="XM_064832333.1"/>
</dbReference>
<evidence type="ECO:0000256" key="1">
    <source>
        <dbReference type="SAM" id="Coils"/>
    </source>
</evidence>
<dbReference type="EMBL" id="JASEJX010000006">
    <property type="protein sequence ID" value="KAK4521222.1"/>
    <property type="molecule type" value="Genomic_DNA"/>
</dbReference>
<feature type="region of interest" description="Disordered" evidence="2">
    <location>
        <begin position="272"/>
        <end position="295"/>
    </location>
</feature>
<name>A0AAN7DPV5_9FUNG</name>
<feature type="region of interest" description="Disordered" evidence="2">
    <location>
        <begin position="1"/>
        <end position="22"/>
    </location>
</feature>
<dbReference type="Proteomes" id="UP001304243">
    <property type="component" value="Unassembled WGS sequence"/>
</dbReference>
<accession>A0AAN7DPV5</accession>
<proteinExistence type="predicted"/>
<gene>
    <name evidence="3" type="primary">GET3</name>
    <name evidence="3" type="ORF">ATC70_013167</name>
</gene>
<feature type="compositionally biased region" description="Basic residues" evidence="2">
    <location>
        <begin position="1"/>
        <end position="10"/>
    </location>
</feature>
<reference evidence="3 4" key="1">
    <citation type="submission" date="2022-11" db="EMBL/GenBank/DDBJ databases">
        <title>Mucor velutinosus strain NIH1002 WGS.</title>
        <authorList>
            <person name="Subramanian P."/>
            <person name="Mullikin J.C."/>
            <person name="Segre J.A."/>
            <person name="Zelazny A.M."/>
        </authorList>
    </citation>
    <scope>NUCLEOTIDE SEQUENCE [LARGE SCALE GENOMIC DNA]</scope>
    <source>
        <strain evidence="3 4">NIH1002</strain>
    </source>
</reference>
<feature type="compositionally biased region" description="Low complexity" evidence="2">
    <location>
        <begin position="11"/>
        <end position="22"/>
    </location>
</feature>
<sequence length="477" mass="54091">MPCLGSRKKSTASTASRQQSTSYIVNGRFMPPNYVEPTLSSGINGSTKAESVASQQSQTAAQIRLEYNELQSKASISSPSLLVTNNKAHLETIAKQTSELEKLRQQLNESVTCQLSIAESTAVPKEDQGNGETTMALLSLEARNKETLATLAEKEALLEKKEQQLQELMQKMHQQQQQQQQESTMTTTAVESASSTSVEHEDLYTQLAEKDKLLQDQQAQLEELKAQWEAERAELIKPALKQVTAQLEELKETNKFAVERLTEKENELAELRSQLNRRDRKPKHSSSREQEHQKRLNRLTMDLENDRLLIQRLDELNQQLETQKQKHESILASHAKALAEKDQALVQHEKSLKQLKMNHENATKSLEQGHLHQLKKLQLQHEKALEDLKKRLKYAESHAKSTVNDELDQILVEFEQSQHMHSAQVASLQQSYQEQISVMRLGQQAEIRRLIGSSSSGSSTVSKLRNNAKFNWPPVAV</sequence>
<evidence type="ECO:0000313" key="3">
    <source>
        <dbReference type="EMBL" id="KAK4521222.1"/>
    </source>
</evidence>
<keyword evidence="4" id="KW-1185">Reference proteome</keyword>
<keyword evidence="1" id="KW-0175">Coiled coil</keyword>
<evidence type="ECO:0000256" key="2">
    <source>
        <dbReference type="SAM" id="MobiDB-lite"/>
    </source>
</evidence>
<comment type="caution">
    <text evidence="3">The sequence shown here is derived from an EMBL/GenBank/DDBJ whole genome shotgun (WGS) entry which is preliminary data.</text>
</comment>
<organism evidence="3 4">
    <name type="scientific">Mucor velutinosus</name>
    <dbReference type="NCBI Taxonomy" id="708070"/>
    <lineage>
        <taxon>Eukaryota</taxon>
        <taxon>Fungi</taxon>
        <taxon>Fungi incertae sedis</taxon>
        <taxon>Mucoromycota</taxon>
        <taxon>Mucoromycotina</taxon>
        <taxon>Mucoromycetes</taxon>
        <taxon>Mucorales</taxon>
        <taxon>Mucorineae</taxon>
        <taxon>Mucoraceae</taxon>
        <taxon>Mucor</taxon>
    </lineage>
</organism>